<name>A0A1R3V804_9HYPH</name>
<protein>
    <submittedName>
        <fullName evidence="2">Uncharacterized protein</fullName>
    </submittedName>
</protein>
<evidence type="ECO:0000313" key="2">
    <source>
        <dbReference type="EMBL" id="SIT56025.1"/>
    </source>
</evidence>
<evidence type="ECO:0000313" key="3">
    <source>
        <dbReference type="Proteomes" id="UP000188388"/>
    </source>
</evidence>
<proteinExistence type="predicted"/>
<sequence length="110" mass="11914">MRAGADAIKLAIACLITNHPLLAVPRFRSSNAYLAGNFYHSMLSPTHGVRVSAVHVSNAQSSTGLPFRFDGSPKLLIQARMPNTPTSPTTLTNSRSSIANRRCARLRSHD</sequence>
<dbReference type="Proteomes" id="UP000188388">
    <property type="component" value="Unassembled WGS sequence"/>
</dbReference>
<gene>
    <name evidence="2" type="ORF">BQ8794_240232</name>
</gene>
<feature type="region of interest" description="Disordered" evidence="1">
    <location>
        <begin position="79"/>
        <end position="110"/>
    </location>
</feature>
<reference evidence="3" key="1">
    <citation type="submission" date="2017-01" db="EMBL/GenBank/DDBJ databases">
        <authorList>
            <person name="Brunel B."/>
        </authorList>
    </citation>
    <scope>NUCLEOTIDE SEQUENCE [LARGE SCALE GENOMIC DNA]</scope>
</reference>
<organism evidence="2 3">
    <name type="scientific">Mesorhizobium prunaredense</name>
    <dbReference type="NCBI Taxonomy" id="1631249"/>
    <lineage>
        <taxon>Bacteria</taxon>
        <taxon>Pseudomonadati</taxon>
        <taxon>Pseudomonadota</taxon>
        <taxon>Alphaproteobacteria</taxon>
        <taxon>Hyphomicrobiales</taxon>
        <taxon>Phyllobacteriaceae</taxon>
        <taxon>Mesorhizobium</taxon>
    </lineage>
</organism>
<accession>A0A1R3V804</accession>
<dbReference type="EMBL" id="FTPD01000017">
    <property type="protein sequence ID" value="SIT56025.1"/>
    <property type="molecule type" value="Genomic_DNA"/>
</dbReference>
<evidence type="ECO:0000256" key="1">
    <source>
        <dbReference type="SAM" id="MobiDB-lite"/>
    </source>
</evidence>
<dbReference type="AlphaFoldDB" id="A0A1R3V804"/>
<keyword evidence="3" id="KW-1185">Reference proteome</keyword>
<feature type="compositionally biased region" description="Low complexity" evidence="1">
    <location>
        <begin position="82"/>
        <end position="97"/>
    </location>
</feature>